<dbReference type="STRING" id="1802579.A2310_03160"/>
<dbReference type="Proteomes" id="UP000178417">
    <property type="component" value="Unassembled WGS sequence"/>
</dbReference>
<protein>
    <submittedName>
        <fullName evidence="1">Uncharacterized protein</fullName>
    </submittedName>
</protein>
<reference evidence="1 2" key="1">
    <citation type="journal article" date="2016" name="Nat. Commun.">
        <title>Thousands of microbial genomes shed light on interconnected biogeochemical processes in an aquifer system.</title>
        <authorList>
            <person name="Anantharaman K."/>
            <person name="Brown C.T."/>
            <person name="Hug L.A."/>
            <person name="Sharon I."/>
            <person name="Castelle C.J."/>
            <person name="Probst A.J."/>
            <person name="Thomas B.C."/>
            <person name="Singh A."/>
            <person name="Wilkins M.J."/>
            <person name="Karaoz U."/>
            <person name="Brodie E.L."/>
            <person name="Williams K.H."/>
            <person name="Hubbard S.S."/>
            <person name="Banfield J.F."/>
        </authorList>
    </citation>
    <scope>NUCLEOTIDE SEQUENCE [LARGE SCALE GENOMIC DNA]</scope>
</reference>
<accession>A0A1F4SLX7</accession>
<gene>
    <name evidence="1" type="ORF">A2310_03160</name>
</gene>
<proteinExistence type="predicted"/>
<organism evidence="1 2">
    <name type="scientific">candidate division WOR-1 bacterium RIFOXYB2_FULL_37_13</name>
    <dbReference type="NCBI Taxonomy" id="1802579"/>
    <lineage>
        <taxon>Bacteria</taxon>
        <taxon>Bacillati</taxon>
        <taxon>Saganbacteria</taxon>
    </lineage>
</organism>
<dbReference type="EMBL" id="MEUB01000041">
    <property type="protein sequence ID" value="OGC21458.1"/>
    <property type="molecule type" value="Genomic_DNA"/>
</dbReference>
<comment type="caution">
    <text evidence="1">The sequence shown here is derived from an EMBL/GenBank/DDBJ whole genome shotgun (WGS) entry which is preliminary data.</text>
</comment>
<sequence>MGIDFGSVRASRLVDTFKRTLVCPSQNGVNPATLNLTRDGAREILGRGSLRETLNPFLSAMDANSWQAIPLTVERNEHFSPFREVASYTSYWPSGGMSVEGLSVETIRKYAMKDSGDEWVRQTITEIEKAFTVSLPPLFRVSYTLHEVCETAGLHLTDELSLSVDDLAASFRAFNESDYVADLLAKMYANHLLSELHSQHVGAINEIREAMDSEENKLAKNILTLIYRADNNEGKAARFNALLNQEGGREAFETAFKYAIALGQNKTAYSLCLYYKQASFS</sequence>
<name>A0A1F4SLX7_UNCSA</name>
<evidence type="ECO:0000313" key="1">
    <source>
        <dbReference type="EMBL" id="OGC21458.1"/>
    </source>
</evidence>
<evidence type="ECO:0000313" key="2">
    <source>
        <dbReference type="Proteomes" id="UP000178417"/>
    </source>
</evidence>
<dbReference type="AlphaFoldDB" id="A0A1F4SLX7"/>